<comment type="caution">
    <text evidence="1">The sequence shown here is derived from an EMBL/GenBank/DDBJ whole genome shotgun (WGS) entry which is preliminary data.</text>
</comment>
<accession>A0A2J8M5Q2</accession>
<evidence type="ECO:0000313" key="1">
    <source>
        <dbReference type="EMBL" id="PNI54841.1"/>
    </source>
</evidence>
<gene>
    <name evidence="1" type="ORF">CK820_G0023392</name>
</gene>
<dbReference type="EMBL" id="NBAG03000267">
    <property type="protein sequence ID" value="PNI54841.1"/>
    <property type="molecule type" value="Genomic_DNA"/>
</dbReference>
<organism evidence="1 2">
    <name type="scientific">Pan troglodytes</name>
    <name type="common">Chimpanzee</name>
    <dbReference type="NCBI Taxonomy" id="9598"/>
    <lineage>
        <taxon>Eukaryota</taxon>
        <taxon>Metazoa</taxon>
        <taxon>Chordata</taxon>
        <taxon>Craniata</taxon>
        <taxon>Vertebrata</taxon>
        <taxon>Euteleostomi</taxon>
        <taxon>Mammalia</taxon>
        <taxon>Eutheria</taxon>
        <taxon>Euarchontoglires</taxon>
        <taxon>Primates</taxon>
        <taxon>Haplorrhini</taxon>
        <taxon>Catarrhini</taxon>
        <taxon>Hominidae</taxon>
        <taxon>Pan</taxon>
    </lineage>
</organism>
<dbReference type="Proteomes" id="UP000236370">
    <property type="component" value="Unassembled WGS sequence"/>
</dbReference>
<proteinExistence type="predicted"/>
<feature type="non-terminal residue" evidence="1">
    <location>
        <position position="1"/>
    </location>
</feature>
<reference evidence="1 2" key="1">
    <citation type="submission" date="2017-12" db="EMBL/GenBank/DDBJ databases">
        <title>High-resolution comparative analysis of great ape genomes.</title>
        <authorList>
            <person name="Pollen A."/>
            <person name="Hastie A."/>
            <person name="Hormozdiari F."/>
            <person name="Dougherty M."/>
            <person name="Liu R."/>
            <person name="Chaisson M."/>
            <person name="Hoppe E."/>
            <person name="Hill C."/>
            <person name="Pang A."/>
            <person name="Hillier L."/>
            <person name="Baker C."/>
            <person name="Armstrong J."/>
            <person name="Shendure J."/>
            <person name="Paten B."/>
            <person name="Wilson R."/>
            <person name="Chao H."/>
            <person name="Schneider V."/>
            <person name="Ventura M."/>
            <person name="Kronenberg Z."/>
            <person name="Murali S."/>
            <person name="Gordon D."/>
            <person name="Cantsilieris S."/>
            <person name="Munson K."/>
            <person name="Nelson B."/>
            <person name="Raja A."/>
            <person name="Underwood J."/>
            <person name="Diekhans M."/>
            <person name="Fiddes I."/>
            <person name="Haussler D."/>
            <person name="Eichler E."/>
        </authorList>
    </citation>
    <scope>NUCLEOTIDE SEQUENCE [LARGE SCALE GENOMIC DNA]</scope>
    <source>
        <strain evidence="1">Yerkes chimp pedigree #C0471</strain>
    </source>
</reference>
<name>A0A2J8M5Q2_PANTR</name>
<protein>
    <submittedName>
        <fullName evidence="1">VPS8 isoform 18</fullName>
    </submittedName>
</protein>
<feature type="non-terminal residue" evidence="1">
    <location>
        <position position="61"/>
    </location>
</feature>
<dbReference type="AlphaFoldDB" id="A0A2J8M5Q2"/>
<sequence length="61" mass="6726">LHGSVMRHSLLKGISAQIVSAAVESNSYLLEWEPPVEDYISMTFSEFNPYDKVDAGLPTAI</sequence>
<evidence type="ECO:0000313" key="2">
    <source>
        <dbReference type="Proteomes" id="UP000236370"/>
    </source>
</evidence>